<sequence length="60" mass="6987">LHYCHLQLQHTINLDKASKKDIYKVDQLQVIPHDKARLPISVLPVINDFKIVEENLAKEL</sequence>
<reference evidence="1" key="1">
    <citation type="submission" date="2021-06" db="EMBL/GenBank/DDBJ databases">
        <authorList>
            <person name="Kallberg Y."/>
            <person name="Tangrot J."/>
            <person name="Rosling A."/>
        </authorList>
    </citation>
    <scope>NUCLEOTIDE SEQUENCE</scope>
    <source>
        <strain evidence="1">MA461A</strain>
    </source>
</reference>
<protein>
    <submittedName>
        <fullName evidence="1">6825_t:CDS:1</fullName>
    </submittedName>
</protein>
<keyword evidence="2" id="KW-1185">Reference proteome</keyword>
<dbReference type="Proteomes" id="UP000789920">
    <property type="component" value="Unassembled WGS sequence"/>
</dbReference>
<gene>
    <name evidence="1" type="ORF">RPERSI_LOCUS30826</name>
</gene>
<feature type="non-terminal residue" evidence="1">
    <location>
        <position position="1"/>
    </location>
</feature>
<evidence type="ECO:0000313" key="2">
    <source>
        <dbReference type="Proteomes" id="UP000789920"/>
    </source>
</evidence>
<dbReference type="EMBL" id="CAJVQC010121823">
    <property type="protein sequence ID" value="CAG8838839.1"/>
    <property type="molecule type" value="Genomic_DNA"/>
</dbReference>
<comment type="caution">
    <text evidence="1">The sequence shown here is derived from an EMBL/GenBank/DDBJ whole genome shotgun (WGS) entry which is preliminary data.</text>
</comment>
<accession>A0ACA9SH77</accession>
<name>A0ACA9SH77_9GLOM</name>
<proteinExistence type="predicted"/>
<evidence type="ECO:0000313" key="1">
    <source>
        <dbReference type="EMBL" id="CAG8838839.1"/>
    </source>
</evidence>
<organism evidence="1 2">
    <name type="scientific">Racocetra persica</name>
    <dbReference type="NCBI Taxonomy" id="160502"/>
    <lineage>
        <taxon>Eukaryota</taxon>
        <taxon>Fungi</taxon>
        <taxon>Fungi incertae sedis</taxon>
        <taxon>Mucoromycota</taxon>
        <taxon>Glomeromycotina</taxon>
        <taxon>Glomeromycetes</taxon>
        <taxon>Diversisporales</taxon>
        <taxon>Gigasporaceae</taxon>
        <taxon>Racocetra</taxon>
    </lineage>
</organism>
<feature type="non-terminal residue" evidence="1">
    <location>
        <position position="60"/>
    </location>
</feature>